<proteinExistence type="predicted"/>
<dbReference type="GO" id="GO:0044550">
    <property type="term" value="P:secondary metabolite biosynthetic process"/>
    <property type="evidence" value="ECO:0007669"/>
    <property type="project" value="TreeGrafter"/>
</dbReference>
<name>A0A1E7N6K9_KITAU</name>
<dbReference type="AlphaFoldDB" id="A0A1E7N6K9"/>
<reference evidence="6 7" key="2">
    <citation type="submission" date="2014-07" db="EMBL/GenBank/DDBJ databases">
        <authorList>
            <person name="Zhang J.E."/>
            <person name="Yang H."/>
            <person name="Guo J."/>
            <person name="Deng Z."/>
            <person name="Luo H."/>
            <person name="Luo M."/>
            <person name="Zhao B."/>
        </authorList>
    </citation>
    <scope>NUCLEOTIDE SEQUENCE [LARGE SCALE GENOMIC DNA]</scope>
    <source>
        <strain evidence="6">ATCC 10762</strain>
        <strain evidence="7">ATCC 10762 / DSM 40127 / CCM 3239 / JCM 4008 / LMG 5968 / NBRC 12843 / NCIMB 8234 / A-377</strain>
    </source>
</reference>
<dbReference type="Gene3D" id="3.40.50.1820">
    <property type="entry name" value="alpha/beta hydrolase"/>
    <property type="match status" value="1"/>
</dbReference>
<evidence type="ECO:0000256" key="2">
    <source>
        <dbReference type="ARBA" id="ARBA00022553"/>
    </source>
</evidence>
<dbReference type="PROSITE" id="PS50075">
    <property type="entry name" value="CARRIER"/>
    <property type="match status" value="1"/>
</dbReference>
<dbReference type="InterPro" id="IPR006162">
    <property type="entry name" value="Ppantetheine_attach_site"/>
</dbReference>
<dbReference type="RefSeq" id="WP_050366947.1">
    <property type="nucleotide sequence ID" value="NZ_BMUB01000001.1"/>
</dbReference>
<accession>A0A1E7N6K9</accession>
<dbReference type="PANTHER" id="PTHR45527:SF1">
    <property type="entry name" value="FATTY ACID SYNTHASE"/>
    <property type="match status" value="1"/>
</dbReference>
<dbReference type="Gene3D" id="3.40.50.980">
    <property type="match status" value="2"/>
</dbReference>
<evidence type="ECO:0000313" key="7">
    <source>
        <dbReference type="Proteomes" id="UP000037395"/>
    </source>
</evidence>
<sequence>MTEHADPVLPVLWSDRTGAVESAPLSGLRAGAPSDLAAGLCALLLRYGGVRPVTVWGRADDAEAWTAWRVEPAELAGTGSSTPTLLSCRAAFSRRGAAFGAGLELSVDPQSSPAVFALSPAEDGTWTLRLRAAARPDDEQAPDRIAAHLAAYLAAPDELRIDQVEHLTAAERELVAEVNRPQPPLTEPVCLHHRVERQVAAGPERIAVVQGSLSLTYGELDARANALAVRIAGHGVGPGGRVGVAATRSAELVVAAYAALKTGAAFVPLDPMLPAHRREVLHRLGRVDVVVADAAGAANSGDPTTGAPVIPLGPVEELPTAGREALPEVEVTGRDLAYVIFTSGSSGEPKGALLDHVGRTSMILDLSSRYGLGPGDRILGVSSPSFDMTVYDVFAALMTGATLVLPERGRENDVEHWAELVEHAGITVWHSVPSSLAQFLRTWGTGRTGALRAFLLGGDWIPVAQPEATRAAFPQARFISLGGATEVSVDSTYYDVADVDPRWRSIPYGRPMTNQSAYVLDSFGTPAGVDQLGELFLGGLGVGWGYQDRPSFTAERFLPDPFSAVPGARLYRTGDLARLRADGELELIGRVDHQVKIGGVRIELGEIQSCLREHPAVADAVVVPVRDPAGIAQSLAAYVSVAGPAEASVDGLRAHLRERLPESMVPARVSVLAELPVNQNGKIARPELERLAAEATATAGATASSGATTEDGSDPAVRTAVGETWHEVLGLAEVPGAAASFIDLGGNSLAAIQVVGRLNRRFGTALKVADLIAADTVAKVAAIVTERRGTSTRPSLL</sequence>
<feature type="region of interest" description="Disordered" evidence="3">
    <location>
        <begin position="695"/>
        <end position="717"/>
    </location>
</feature>
<keyword evidence="1" id="KW-0596">Phosphopantetheine</keyword>
<dbReference type="OrthoDB" id="2472181at2"/>
<evidence type="ECO:0000256" key="3">
    <source>
        <dbReference type="SAM" id="MobiDB-lite"/>
    </source>
</evidence>
<dbReference type="GO" id="GO:0043041">
    <property type="term" value="P:amino acid activation for nonribosomal peptide biosynthetic process"/>
    <property type="evidence" value="ECO:0007669"/>
    <property type="project" value="TreeGrafter"/>
</dbReference>
<evidence type="ECO:0000256" key="1">
    <source>
        <dbReference type="ARBA" id="ARBA00022450"/>
    </source>
</evidence>
<keyword evidence="2" id="KW-0597">Phosphoprotein</keyword>
<dbReference type="InterPro" id="IPR025110">
    <property type="entry name" value="AMP-bd_C"/>
</dbReference>
<feature type="compositionally biased region" description="Low complexity" evidence="3">
    <location>
        <begin position="695"/>
        <end position="710"/>
    </location>
</feature>
<dbReference type="InterPro" id="IPR000873">
    <property type="entry name" value="AMP-dep_synth/lig_dom"/>
</dbReference>
<dbReference type="EMBL" id="BMUB01000001">
    <property type="protein sequence ID" value="GGU56696.1"/>
    <property type="molecule type" value="Genomic_DNA"/>
</dbReference>
<evidence type="ECO:0000259" key="4">
    <source>
        <dbReference type="PROSITE" id="PS50075"/>
    </source>
</evidence>
<evidence type="ECO:0000313" key="5">
    <source>
        <dbReference type="EMBL" id="GGU56696.1"/>
    </source>
</evidence>
<dbReference type="GeneID" id="97483570"/>
<protein>
    <recommendedName>
        <fullName evidence="4">Carrier domain-containing protein</fullName>
    </recommendedName>
</protein>
<organism evidence="6 7">
    <name type="scientific">Kitasatospora aureofaciens</name>
    <name type="common">Streptomyces aureofaciens</name>
    <dbReference type="NCBI Taxonomy" id="1894"/>
    <lineage>
        <taxon>Bacteria</taxon>
        <taxon>Bacillati</taxon>
        <taxon>Actinomycetota</taxon>
        <taxon>Actinomycetes</taxon>
        <taxon>Kitasatosporales</taxon>
        <taxon>Streptomycetaceae</taxon>
        <taxon>Kitasatospora</taxon>
    </lineage>
</organism>
<reference evidence="5" key="1">
    <citation type="journal article" date="2014" name="Int. J. Syst. Evol. Microbiol.">
        <title>Complete genome sequence of Corynebacterium casei LMG S-19264T (=DSM 44701T), isolated from a smear-ripened cheese.</title>
        <authorList>
            <consortium name="US DOE Joint Genome Institute (JGI-PGF)"/>
            <person name="Walter F."/>
            <person name="Albersmeier A."/>
            <person name="Kalinowski J."/>
            <person name="Ruckert C."/>
        </authorList>
    </citation>
    <scope>NUCLEOTIDE SEQUENCE</scope>
    <source>
        <strain evidence="5">JCM 4434</strain>
    </source>
</reference>
<dbReference type="GO" id="GO:0031177">
    <property type="term" value="F:phosphopantetheine binding"/>
    <property type="evidence" value="ECO:0007669"/>
    <property type="project" value="InterPro"/>
</dbReference>
<dbReference type="InterPro" id="IPR036736">
    <property type="entry name" value="ACP-like_sf"/>
</dbReference>
<dbReference type="Pfam" id="PF00501">
    <property type="entry name" value="AMP-binding"/>
    <property type="match status" value="1"/>
</dbReference>
<reference evidence="7" key="4">
    <citation type="submission" date="2016-08" db="EMBL/GenBank/DDBJ databases">
        <title>Sequencing, assembly and comparative genomics of S. aureofaciens ATCC 10762.</title>
        <authorList>
            <person name="Gradnigo J.S."/>
            <person name="Johnson N."/>
            <person name="Somerville G.A."/>
        </authorList>
    </citation>
    <scope>NUCLEOTIDE SEQUENCE [LARGE SCALE GENOMIC DNA]</scope>
    <source>
        <strain evidence="7">ATCC 10762 / DSM 40127 / CCM 3239 / JCM 4008 / LMG 5968 / NBRC 12843 / NCIMB 8234 / A-377</strain>
    </source>
</reference>
<dbReference type="SUPFAM" id="SSF47336">
    <property type="entry name" value="ACP-like"/>
    <property type="match status" value="1"/>
</dbReference>
<dbReference type="InterPro" id="IPR029058">
    <property type="entry name" value="AB_hydrolase_fold"/>
</dbReference>
<dbReference type="NCBIfam" id="TIGR01733">
    <property type="entry name" value="AA-adenyl-dom"/>
    <property type="match status" value="1"/>
</dbReference>
<dbReference type="SMART" id="SM00823">
    <property type="entry name" value="PKS_PP"/>
    <property type="match status" value="1"/>
</dbReference>
<dbReference type="PROSITE" id="PS00455">
    <property type="entry name" value="AMP_BINDING"/>
    <property type="match status" value="1"/>
</dbReference>
<dbReference type="EMBL" id="JPRF03000028">
    <property type="protein sequence ID" value="OEV36284.1"/>
    <property type="molecule type" value="Genomic_DNA"/>
</dbReference>
<dbReference type="Proteomes" id="UP000037395">
    <property type="component" value="Unassembled WGS sequence"/>
</dbReference>
<dbReference type="InterPro" id="IPR020845">
    <property type="entry name" value="AMP-binding_CS"/>
</dbReference>
<dbReference type="Gene3D" id="3.30.300.30">
    <property type="match status" value="1"/>
</dbReference>
<evidence type="ECO:0000313" key="6">
    <source>
        <dbReference type="EMBL" id="OEV36284.1"/>
    </source>
</evidence>
<dbReference type="PANTHER" id="PTHR45527">
    <property type="entry name" value="NONRIBOSOMAL PEPTIDE SYNTHETASE"/>
    <property type="match status" value="1"/>
</dbReference>
<comment type="caution">
    <text evidence="6">The sequence shown here is derived from an EMBL/GenBank/DDBJ whole genome shotgun (WGS) entry which is preliminary data.</text>
</comment>
<feature type="domain" description="Carrier" evidence="4">
    <location>
        <begin position="712"/>
        <end position="788"/>
    </location>
</feature>
<dbReference type="Pfam" id="PF00550">
    <property type="entry name" value="PP-binding"/>
    <property type="match status" value="1"/>
</dbReference>
<dbReference type="InterPro" id="IPR010071">
    <property type="entry name" value="AA_adenyl_dom"/>
</dbReference>
<dbReference type="SUPFAM" id="SSF56801">
    <property type="entry name" value="Acetyl-CoA synthetase-like"/>
    <property type="match status" value="1"/>
</dbReference>
<reference evidence="5" key="5">
    <citation type="submission" date="2020-09" db="EMBL/GenBank/DDBJ databases">
        <authorList>
            <person name="Sun Q."/>
            <person name="Ohkuma M."/>
        </authorList>
    </citation>
    <scope>NUCLEOTIDE SEQUENCE</scope>
    <source>
        <strain evidence="5">JCM 4434</strain>
    </source>
</reference>
<dbReference type="GO" id="GO:0017000">
    <property type="term" value="P:antibiotic biosynthetic process"/>
    <property type="evidence" value="ECO:0007669"/>
    <property type="project" value="UniProtKB-ARBA"/>
</dbReference>
<dbReference type="Proteomes" id="UP000610124">
    <property type="component" value="Unassembled WGS sequence"/>
</dbReference>
<dbReference type="GO" id="GO:0005737">
    <property type="term" value="C:cytoplasm"/>
    <property type="evidence" value="ECO:0007669"/>
    <property type="project" value="TreeGrafter"/>
</dbReference>
<dbReference type="InterPro" id="IPR009081">
    <property type="entry name" value="PP-bd_ACP"/>
</dbReference>
<dbReference type="Gene3D" id="2.30.38.10">
    <property type="entry name" value="Luciferase, Domain 3"/>
    <property type="match status" value="1"/>
</dbReference>
<accession>A0A8H9HCQ4</accession>
<dbReference type="InterPro" id="IPR045851">
    <property type="entry name" value="AMP-bd_C_sf"/>
</dbReference>
<gene>
    <name evidence="5" type="ORF">GCM10010502_03810</name>
    <name evidence="6" type="ORF">HS99_0030210</name>
</gene>
<reference evidence="6" key="3">
    <citation type="submission" date="2016-08" db="EMBL/GenBank/DDBJ databases">
        <title>Sequencing, Assembly and Comparative Genomics of S. aureofaciens ATCC 10762.</title>
        <authorList>
            <person name="Gradnigo J.S."/>
            <person name="Johnson N."/>
            <person name="Somerville G.A."/>
        </authorList>
    </citation>
    <scope>NUCLEOTIDE SEQUENCE [LARGE SCALE GENOMIC DNA]</scope>
    <source>
        <strain evidence="6">ATCC 10762</strain>
    </source>
</reference>
<dbReference type="InterPro" id="IPR020806">
    <property type="entry name" value="PKS_PP-bd"/>
</dbReference>
<dbReference type="PROSITE" id="PS00012">
    <property type="entry name" value="PHOSPHOPANTETHEINE"/>
    <property type="match status" value="1"/>
</dbReference>
<keyword evidence="7" id="KW-1185">Reference proteome</keyword>
<dbReference type="Pfam" id="PF13193">
    <property type="entry name" value="AMP-binding_C"/>
    <property type="match status" value="1"/>
</dbReference>